<protein>
    <submittedName>
        <fullName evidence="1">Uncharacterized protein</fullName>
    </submittedName>
</protein>
<gene>
    <name evidence="1" type="ORF">S01H4_51396</name>
</gene>
<comment type="caution">
    <text evidence="1">The sequence shown here is derived from an EMBL/GenBank/DDBJ whole genome shotgun (WGS) entry which is preliminary data.</text>
</comment>
<feature type="non-terminal residue" evidence="1">
    <location>
        <position position="66"/>
    </location>
</feature>
<accession>X1CSP9</accession>
<dbReference type="EMBL" id="BART01029263">
    <property type="protein sequence ID" value="GAG99118.1"/>
    <property type="molecule type" value="Genomic_DNA"/>
</dbReference>
<name>X1CSP9_9ZZZZ</name>
<sequence>MAIKLFQKREIKEDDNINESIIKKEQKKKEVSMSDNDEINKNIAEIRGLVEKNQEKQEQDFSGLKD</sequence>
<organism evidence="1">
    <name type="scientific">marine sediment metagenome</name>
    <dbReference type="NCBI Taxonomy" id="412755"/>
    <lineage>
        <taxon>unclassified sequences</taxon>
        <taxon>metagenomes</taxon>
        <taxon>ecological metagenomes</taxon>
    </lineage>
</organism>
<reference evidence="1" key="1">
    <citation type="journal article" date="2014" name="Front. Microbiol.">
        <title>High frequency of phylogenetically diverse reductive dehalogenase-homologous genes in deep subseafloor sedimentary metagenomes.</title>
        <authorList>
            <person name="Kawai M."/>
            <person name="Futagami T."/>
            <person name="Toyoda A."/>
            <person name="Takaki Y."/>
            <person name="Nishi S."/>
            <person name="Hori S."/>
            <person name="Arai W."/>
            <person name="Tsubouchi T."/>
            <person name="Morono Y."/>
            <person name="Uchiyama I."/>
            <person name="Ito T."/>
            <person name="Fujiyama A."/>
            <person name="Inagaki F."/>
            <person name="Takami H."/>
        </authorList>
    </citation>
    <scope>NUCLEOTIDE SEQUENCE</scope>
    <source>
        <strain evidence="1">Expedition CK06-06</strain>
    </source>
</reference>
<evidence type="ECO:0000313" key="1">
    <source>
        <dbReference type="EMBL" id="GAG99118.1"/>
    </source>
</evidence>
<proteinExistence type="predicted"/>
<dbReference type="AlphaFoldDB" id="X1CSP9"/>